<dbReference type="NCBIfam" id="TIGR00196">
    <property type="entry name" value="yjeF_cterm"/>
    <property type="match status" value="1"/>
</dbReference>
<feature type="domain" description="YjeF C-terminal" evidence="19">
    <location>
        <begin position="219"/>
        <end position="483"/>
    </location>
</feature>
<feature type="binding site" evidence="17">
    <location>
        <position position="427"/>
    </location>
    <ligand>
        <name>(6S)-NADPHX</name>
        <dbReference type="ChEBI" id="CHEBI:64076"/>
    </ligand>
</feature>
<dbReference type="PANTHER" id="PTHR12592:SF0">
    <property type="entry name" value="ATP-DEPENDENT (S)-NAD(P)H-HYDRATE DEHYDRATASE"/>
    <property type="match status" value="1"/>
</dbReference>
<comment type="function">
    <text evidence="14 18">Bifunctional enzyme that catalyzes the epimerization of the S- and R-forms of NAD(P)HX and the dehydration of the S-form of NAD(P)HX at the expense of ADP, which is converted to AMP. This allows the repair of both epimers of NAD(P)HX, a damaged form of NAD(P)H that is a result of enzymatic or heat-dependent hydration.</text>
</comment>
<dbReference type="InterPro" id="IPR036652">
    <property type="entry name" value="YjeF_N_dom_sf"/>
</dbReference>
<dbReference type="Pfam" id="PF01256">
    <property type="entry name" value="Carb_kinase"/>
    <property type="match status" value="1"/>
</dbReference>
<organism evidence="21 22">
    <name type="scientific">Marihabitans asiaticum</name>
    <dbReference type="NCBI Taxonomy" id="415218"/>
    <lineage>
        <taxon>Bacteria</taxon>
        <taxon>Bacillati</taxon>
        <taxon>Actinomycetota</taxon>
        <taxon>Actinomycetes</taxon>
        <taxon>Micrococcales</taxon>
        <taxon>Intrasporangiaceae</taxon>
        <taxon>Marihabitans</taxon>
    </lineage>
</organism>
<proteinExistence type="inferred from homology"/>
<comment type="similarity">
    <text evidence="3 18">In the N-terminal section; belongs to the NnrE/AIBP family.</text>
</comment>
<keyword evidence="10 17" id="KW-0520">NAD</keyword>
<dbReference type="GO" id="GO:0110051">
    <property type="term" value="P:metabolite repair"/>
    <property type="evidence" value="ECO:0007669"/>
    <property type="project" value="TreeGrafter"/>
</dbReference>
<dbReference type="PANTHER" id="PTHR12592">
    <property type="entry name" value="ATP-DEPENDENT (S)-NAD(P)H-HYDRATE DEHYDRATASE FAMILY MEMBER"/>
    <property type="match status" value="1"/>
</dbReference>
<name>A0A560WDG1_9MICO</name>
<protein>
    <recommendedName>
        <fullName evidence="17">ADP-dependent (S)-NAD(P)H-hydrate dehydratase</fullName>
        <ecNumber evidence="17">4.2.1.136</ecNumber>
    </recommendedName>
    <alternativeName>
        <fullName evidence="17">ADP-dependent NAD(P)HX dehydratase</fullName>
    </alternativeName>
</protein>
<feature type="binding site" evidence="17">
    <location>
        <position position="254"/>
    </location>
    <ligand>
        <name>(6S)-NADPHX</name>
        <dbReference type="ChEBI" id="CHEBI:64076"/>
    </ligand>
</feature>
<evidence type="ECO:0000256" key="9">
    <source>
        <dbReference type="ARBA" id="ARBA00022958"/>
    </source>
</evidence>
<dbReference type="CDD" id="cd01171">
    <property type="entry name" value="YXKO-related"/>
    <property type="match status" value="1"/>
</dbReference>
<keyword evidence="11 18" id="KW-0413">Isomerase</keyword>
<feature type="binding site" evidence="17">
    <location>
        <position position="354"/>
    </location>
    <ligand>
        <name>(6S)-NADPHX</name>
        <dbReference type="ChEBI" id="CHEBI:64076"/>
    </ligand>
</feature>
<keyword evidence="5 18" id="KW-0479">Metal-binding</keyword>
<evidence type="ECO:0000256" key="12">
    <source>
        <dbReference type="ARBA" id="ARBA00023239"/>
    </source>
</evidence>
<dbReference type="PROSITE" id="PS01050">
    <property type="entry name" value="YJEF_C_2"/>
    <property type="match status" value="1"/>
</dbReference>
<dbReference type="Proteomes" id="UP000315628">
    <property type="component" value="Unassembled WGS sequence"/>
</dbReference>
<evidence type="ECO:0000256" key="2">
    <source>
        <dbReference type="ARBA" id="ARBA00000909"/>
    </source>
</evidence>
<dbReference type="GO" id="GO:0052855">
    <property type="term" value="F:ADP-dependent NAD(P)H-hydrate dehydratase activity"/>
    <property type="evidence" value="ECO:0007669"/>
    <property type="project" value="UniProtKB-UniRule"/>
</dbReference>
<evidence type="ECO:0000256" key="14">
    <source>
        <dbReference type="ARBA" id="ARBA00025153"/>
    </source>
</evidence>
<comment type="similarity">
    <text evidence="4 18">In the C-terminal section; belongs to the NnrD/CARKD family.</text>
</comment>
<dbReference type="Gene3D" id="3.40.50.10260">
    <property type="entry name" value="YjeF N-terminal domain"/>
    <property type="match status" value="1"/>
</dbReference>
<dbReference type="GO" id="GO:0046872">
    <property type="term" value="F:metal ion binding"/>
    <property type="evidence" value="ECO:0007669"/>
    <property type="project" value="UniProtKB-UniRule"/>
</dbReference>
<dbReference type="PROSITE" id="PS51385">
    <property type="entry name" value="YJEF_N"/>
    <property type="match status" value="1"/>
</dbReference>
<comment type="similarity">
    <text evidence="17">Belongs to the NnrD/CARKD family.</text>
</comment>
<evidence type="ECO:0000259" key="20">
    <source>
        <dbReference type="PROSITE" id="PS51385"/>
    </source>
</evidence>
<accession>A0A560WDG1</accession>
<evidence type="ECO:0000256" key="7">
    <source>
        <dbReference type="ARBA" id="ARBA00022840"/>
    </source>
</evidence>
<dbReference type="SUPFAM" id="SSF64153">
    <property type="entry name" value="YjeF N-terminal domain-like"/>
    <property type="match status" value="1"/>
</dbReference>
<dbReference type="AlphaFoldDB" id="A0A560WDG1"/>
<dbReference type="SUPFAM" id="SSF53613">
    <property type="entry name" value="Ribokinase-like"/>
    <property type="match status" value="1"/>
</dbReference>
<keyword evidence="6 17" id="KW-0547">Nucleotide-binding</keyword>
<reference evidence="21 22" key="1">
    <citation type="submission" date="2019-06" db="EMBL/GenBank/DDBJ databases">
        <title>Sequencing the genomes of 1000 actinobacteria strains.</title>
        <authorList>
            <person name="Klenk H.-P."/>
        </authorList>
    </citation>
    <scope>NUCLEOTIDE SEQUENCE [LARGE SCALE GENOMIC DNA]</scope>
    <source>
        <strain evidence="21 22">DSM 18935</strain>
    </source>
</reference>
<comment type="catalytic activity">
    <reaction evidence="2 18">
        <text>(6R)-NADPHX = (6S)-NADPHX</text>
        <dbReference type="Rhea" id="RHEA:32227"/>
        <dbReference type="ChEBI" id="CHEBI:64076"/>
        <dbReference type="ChEBI" id="CHEBI:64077"/>
        <dbReference type="EC" id="5.1.99.6"/>
    </reaction>
</comment>
<keyword evidence="12 17" id="KW-0456">Lyase</keyword>
<keyword evidence="22" id="KW-1185">Reference proteome</keyword>
<keyword evidence="13" id="KW-0511">Multifunctional enzyme</keyword>
<dbReference type="InterPro" id="IPR029056">
    <property type="entry name" value="Ribokinase-like"/>
</dbReference>
<evidence type="ECO:0000313" key="21">
    <source>
        <dbReference type="EMBL" id="TWD15574.1"/>
    </source>
</evidence>
<dbReference type="EC" id="4.2.1.136" evidence="17"/>
<dbReference type="OrthoDB" id="9806925at2"/>
<keyword evidence="7 17" id="KW-0067">ATP-binding</keyword>
<evidence type="ECO:0000256" key="13">
    <source>
        <dbReference type="ARBA" id="ARBA00023268"/>
    </source>
</evidence>
<keyword evidence="21" id="KW-0808">Transferase</keyword>
<dbReference type="InterPro" id="IPR017953">
    <property type="entry name" value="Carbohydrate_kinase_pred_CS"/>
</dbReference>
<dbReference type="HAMAP" id="MF_01965">
    <property type="entry name" value="NADHX_dehydratase"/>
    <property type="match status" value="1"/>
</dbReference>
<comment type="cofactor">
    <cofactor evidence="17">
        <name>Mg(2+)</name>
        <dbReference type="ChEBI" id="CHEBI:18420"/>
    </cofactor>
</comment>
<gene>
    <name evidence="17" type="primary">nnrD</name>
    <name evidence="21" type="ORF">FB557_1091</name>
</gene>
<evidence type="ECO:0000256" key="6">
    <source>
        <dbReference type="ARBA" id="ARBA00022741"/>
    </source>
</evidence>
<comment type="catalytic activity">
    <reaction evidence="16 17 18">
        <text>(6S)-NADPHX + ADP = AMP + phosphate + NADPH + H(+)</text>
        <dbReference type="Rhea" id="RHEA:32235"/>
        <dbReference type="ChEBI" id="CHEBI:15378"/>
        <dbReference type="ChEBI" id="CHEBI:43474"/>
        <dbReference type="ChEBI" id="CHEBI:57783"/>
        <dbReference type="ChEBI" id="CHEBI:64076"/>
        <dbReference type="ChEBI" id="CHEBI:456215"/>
        <dbReference type="ChEBI" id="CHEBI:456216"/>
        <dbReference type="EC" id="4.2.1.136"/>
    </reaction>
</comment>
<dbReference type="InterPro" id="IPR030677">
    <property type="entry name" value="Nnr"/>
</dbReference>
<dbReference type="PROSITE" id="PS51383">
    <property type="entry name" value="YJEF_C_3"/>
    <property type="match status" value="1"/>
</dbReference>
<evidence type="ECO:0000256" key="8">
    <source>
        <dbReference type="ARBA" id="ARBA00022857"/>
    </source>
</evidence>
<evidence type="ECO:0000256" key="3">
    <source>
        <dbReference type="ARBA" id="ARBA00006001"/>
    </source>
</evidence>
<feature type="binding site" evidence="17">
    <location>
        <begin position="397"/>
        <end position="401"/>
    </location>
    <ligand>
        <name>AMP</name>
        <dbReference type="ChEBI" id="CHEBI:456215"/>
    </ligand>
</feature>
<dbReference type="GO" id="GO:0016301">
    <property type="term" value="F:kinase activity"/>
    <property type="evidence" value="ECO:0007669"/>
    <property type="project" value="UniProtKB-KW"/>
</dbReference>
<dbReference type="Gene3D" id="3.40.1190.20">
    <property type="match status" value="1"/>
</dbReference>
<feature type="binding site" evidence="17">
    <location>
        <position position="304"/>
    </location>
    <ligand>
        <name>(6S)-NADPHX</name>
        <dbReference type="ChEBI" id="CHEBI:64076"/>
    </ligand>
</feature>
<dbReference type="PIRSF" id="PIRSF017184">
    <property type="entry name" value="Nnr"/>
    <property type="match status" value="1"/>
</dbReference>
<evidence type="ECO:0000256" key="1">
    <source>
        <dbReference type="ARBA" id="ARBA00000013"/>
    </source>
</evidence>
<keyword evidence="9 18" id="KW-0630">Potassium</keyword>
<evidence type="ECO:0000259" key="19">
    <source>
        <dbReference type="PROSITE" id="PS51383"/>
    </source>
</evidence>
<keyword evidence="8 17" id="KW-0521">NADP</keyword>
<dbReference type="GO" id="GO:0046496">
    <property type="term" value="P:nicotinamide nucleotide metabolic process"/>
    <property type="evidence" value="ECO:0007669"/>
    <property type="project" value="UniProtKB-UniRule"/>
</dbReference>
<dbReference type="InterPro" id="IPR000631">
    <property type="entry name" value="CARKD"/>
</dbReference>
<evidence type="ECO:0000256" key="17">
    <source>
        <dbReference type="HAMAP-Rule" id="MF_01965"/>
    </source>
</evidence>
<comment type="catalytic activity">
    <reaction evidence="1 18">
        <text>(6R)-NADHX = (6S)-NADHX</text>
        <dbReference type="Rhea" id="RHEA:32215"/>
        <dbReference type="ChEBI" id="CHEBI:64074"/>
        <dbReference type="ChEBI" id="CHEBI:64075"/>
        <dbReference type="EC" id="5.1.99.6"/>
    </reaction>
</comment>
<dbReference type="GO" id="GO:0052856">
    <property type="term" value="F:NAD(P)HX epimerase activity"/>
    <property type="evidence" value="ECO:0007669"/>
    <property type="project" value="UniProtKB-EC"/>
</dbReference>
<feature type="domain" description="YjeF N-terminal" evidence="20">
    <location>
        <begin position="6"/>
        <end position="213"/>
    </location>
</feature>
<evidence type="ECO:0000313" key="22">
    <source>
        <dbReference type="Proteomes" id="UP000315628"/>
    </source>
</evidence>
<comment type="cofactor">
    <cofactor evidence="18">
        <name>K(+)</name>
        <dbReference type="ChEBI" id="CHEBI:29103"/>
    </cofactor>
    <text evidence="18">Binds 1 potassium ion per subunit.</text>
</comment>
<evidence type="ECO:0000256" key="4">
    <source>
        <dbReference type="ARBA" id="ARBA00009524"/>
    </source>
</evidence>
<evidence type="ECO:0000256" key="10">
    <source>
        <dbReference type="ARBA" id="ARBA00023027"/>
    </source>
</evidence>
<evidence type="ECO:0000256" key="5">
    <source>
        <dbReference type="ARBA" id="ARBA00022723"/>
    </source>
</evidence>
<evidence type="ECO:0000256" key="16">
    <source>
        <dbReference type="ARBA" id="ARBA00049209"/>
    </source>
</evidence>
<sequence length="489" mass="49249">MIAGYSADQIRDAEASEPDLLESGELMQRAAKGVAKVARARLWERGASRVVALVGPGNNGADALWAISRLAKKGFVASAVVHDTSVNEGQRAAEAAALARGARVIDGTSPDALDAIAGAEVVLDGITGLGGRPGLPPFAEHWVDAIYAGAYVIAVDTPSGQPVGGGEVRGDAVFADETVTFIAPKPVHLLPPTAAAAGLLTVVDIGVAPTGTPDLASLTPDDVPDLWPVPGPGDDKYRRGVLGVVAGGEQYTGAALLSTTAAVSAGAGMVRYVGTPTPESLVRSSVPEVVHGPGRVQAWVIGPGLDPSSRAKGAKAQLDVARDALASDLPVLLDAGGLDLLRDRREAPTLLTPHAGEAARMLGRLTGREVPREEVERDPAGAARELAGETGATVLLKGASTVLVPPEGQVLVQSTAPSWLATAGTGDVLAGVVGVLLASGLEPSLAGALGTLVHGEAARDANPGGPVRALAVAEEVGPAVARLLAASPR</sequence>
<evidence type="ECO:0000256" key="15">
    <source>
        <dbReference type="ARBA" id="ARBA00048238"/>
    </source>
</evidence>
<evidence type="ECO:0000256" key="11">
    <source>
        <dbReference type="ARBA" id="ARBA00023235"/>
    </source>
</evidence>
<evidence type="ECO:0000256" key="18">
    <source>
        <dbReference type="PIRNR" id="PIRNR017184"/>
    </source>
</evidence>
<dbReference type="RefSeq" id="WP_144856384.1">
    <property type="nucleotide sequence ID" value="NZ_BAAAYT010000001.1"/>
</dbReference>
<comment type="catalytic activity">
    <reaction evidence="15 17 18">
        <text>(6S)-NADHX + ADP = AMP + phosphate + NADH + H(+)</text>
        <dbReference type="Rhea" id="RHEA:32223"/>
        <dbReference type="ChEBI" id="CHEBI:15378"/>
        <dbReference type="ChEBI" id="CHEBI:43474"/>
        <dbReference type="ChEBI" id="CHEBI:57945"/>
        <dbReference type="ChEBI" id="CHEBI:64074"/>
        <dbReference type="ChEBI" id="CHEBI:456215"/>
        <dbReference type="ChEBI" id="CHEBI:456216"/>
        <dbReference type="EC" id="4.2.1.136"/>
    </reaction>
</comment>
<comment type="caution">
    <text evidence="21">The sequence shown here is derived from an EMBL/GenBank/DDBJ whole genome shotgun (WGS) entry which is preliminary data.</text>
</comment>
<comment type="function">
    <text evidence="17">Catalyzes the dehydration of the S-form of NAD(P)HX at the expense of ADP, which is converted to AMP. Together with NAD(P)HX epimerase, which catalyzes the epimerization of the S- and R-forms, the enzyme allows the repair of both epimers of NAD(P)HX, a damaged form of NAD(P)H that is a result of enzymatic or heat-dependent hydration.</text>
</comment>
<feature type="binding site" evidence="17">
    <location>
        <position position="426"/>
    </location>
    <ligand>
        <name>AMP</name>
        <dbReference type="ChEBI" id="CHEBI:456215"/>
    </ligand>
</feature>
<comment type="subunit">
    <text evidence="17">Homotetramer.</text>
</comment>
<dbReference type="Pfam" id="PF03853">
    <property type="entry name" value="YjeF_N"/>
    <property type="match status" value="1"/>
</dbReference>
<dbReference type="GO" id="GO:0005524">
    <property type="term" value="F:ATP binding"/>
    <property type="evidence" value="ECO:0007669"/>
    <property type="project" value="UniProtKB-UniRule"/>
</dbReference>
<dbReference type="InterPro" id="IPR004443">
    <property type="entry name" value="YjeF_N_dom"/>
</dbReference>
<keyword evidence="21" id="KW-0418">Kinase</keyword>
<dbReference type="EMBL" id="VIUW01000002">
    <property type="protein sequence ID" value="TWD15574.1"/>
    <property type="molecule type" value="Genomic_DNA"/>
</dbReference>